<organism evidence="3 4">
    <name type="scientific">Pseudogymnoascus verrucosus</name>
    <dbReference type="NCBI Taxonomy" id="342668"/>
    <lineage>
        <taxon>Eukaryota</taxon>
        <taxon>Fungi</taxon>
        <taxon>Dikarya</taxon>
        <taxon>Ascomycota</taxon>
        <taxon>Pezizomycotina</taxon>
        <taxon>Leotiomycetes</taxon>
        <taxon>Thelebolales</taxon>
        <taxon>Thelebolaceae</taxon>
        <taxon>Pseudogymnoascus</taxon>
    </lineage>
</organism>
<dbReference type="InterPro" id="IPR008942">
    <property type="entry name" value="ENTH_VHS"/>
</dbReference>
<dbReference type="GeneID" id="28841601"/>
<evidence type="ECO:0000313" key="3">
    <source>
        <dbReference type="EMBL" id="OBT93954.1"/>
    </source>
</evidence>
<dbReference type="InterPro" id="IPR038425">
    <property type="entry name" value="GAT_sf"/>
</dbReference>
<feature type="compositionally biased region" description="Low complexity" evidence="1">
    <location>
        <begin position="19"/>
        <end position="35"/>
    </location>
</feature>
<dbReference type="RefSeq" id="XP_018127687.1">
    <property type="nucleotide sequence ID" value="XM_018277643.2"/>
</dbReference>
<dbReference type="GO" id="GO:0035091">
    <property type="term" value="F:phosphatidylinositol binding"/>
    <property type="evidence" value="ECO:0007669"/>
    <property type="project" value="InterPro"/>
</dbReference>
<dbReference type="EMBL" id="KV460248">
    <property type="protein sequence ID" value="OBT93954.1"/>
    <property type="molecule type" value="Genomic_DNA"/>
</dbReference>
<dbReference type="OrthoDB" id="5393057at2759"/>
<dbReference type="STRING" id="342668.A0A1B8GDQ2"/>
<reference evidence="4" key="2">
    <citation type="journal article" date="2018" name="Nat. Commun.">
        <title>Extreme sensitivity to ultraviolet light in the fungal pathogen causing white-nose syndrome of bats.</title>
        <authorList>
            <person name="Palmer J.M."/>
            <person name="Drees K.P."/>
            <person name="Foster J.T."/>
            <person name="Lindner D.L."/>
        </authorList>
    </citation>
    <scope>NUCLEOTIDE SEQUENCE [LARGE SCALE GENOMIC DNA]</scope>
    <source>
        <strain evidence="4">UAMH 10579</strain>
    </source>
</reference>
<dbReference type="SUPFAM" id="SSF89009">
    <property type="entry name" value="GAT-like domain"/>
    <property type="match status" value="1"/>
</dbReference>
<keyword evidence="4" id="KW-1185">Reference proteome</keyword>
<sequence length="455" mass="49519">MKSIKSFGNVNRVLARRQTAPTTTDTSPETTLATPEENASRSVKLFCESGGPGHTQGEEILHLPAIVEAAESSPVAAKECAYQIRKFLSKDNSSRAYVQYNAVMLIRILSDNPGSTFTKNIDKKFVDAVKELSRTSRDPSVQQLLSDTLNNFLRDKESDVNMSGLLEMWKKEKVKIEKVLSQAGQPGRAPWIGHHPHPHAPGRHANNGPPGRLPGPEELASRVEEARNSATLLTQLIQSTPQSEFLQNDLIREFANRCQAASRSIQSYMATEHPAPDNDTMLTLIETNEQLSLATTKHQRAVLQTRKALGVASPDPQLSPSVGPVMTSGVAPAQPASMFKPVAPPSRKSFPKPAQPVPSERTASPVSPETENPFTDPVEPSDVATHSVIDHNEPYHPGFGSNTASKDRRESATGGATLDTTSTLKDGRNQPRDADDSDDDPYAAPVPQTTPVYRY</sequence>
<dbReference type="GO" id="GO:0043130">
    <property type="term" value="F:ubiquitin binding"/>
    <property type="evidence" value="ECO:0007669"/>
    <property type="project" value="InterPro"/>
</dbReference>
<evidence type="ECO:0000256" key="1">
    <source>
        <dbReference type="SAM" id="MobiDB-lite"/>
    </source>
</evidence>
<accession>A0A1B8GDQ2</accession>
<feature type="compositionally biased region" description="Polar residues" evidence="1">
    <location>
        <begin position="361"/>
        <end position="373"/>
    </location>
</feature>
<dbReference type="AlphaFoldDB" id="A0A1B8GDQ2"/>
<dbReference type="Gene3D" id="1.20.58.160">
    <property type="match status" value="1"/>
</dbReference>
<dbReference type="CDD" id="cd21383">
    <property type="entry name" value="GAT_GGA_Tom1-like"/>
    <property type="match status" value="1"/>
</dbReference>
<dbReference type="Proteomes" id="UP000091956">
    <property type="component" value="Unassembled WGS sequence"/>
</dbReference>
<dbReference type="Pfam" id="PF03127">
    <property type="entry name" value="GAT"/>
    <property type="match status" value="1"/>
</dbReference>
<protein>
    <recommendedName>
        <fullName evidence="2">GAT domain-containing protein</fullName>
    </recommendedName>
</protein>
<dbReference type="SUPFAM" id="SSF48464">
    <property type="entry name" value="ENTH/VHS domain"/>
    <property type="match status" value="1"/>
</dbReference>
<feature type="region of interest" description="Disordered" evidence="1">
    <location>
        <begin position="336"/>
        <end position="455"/>
    </location>
</feature>
<feature type="region of interest" description="Disordered" evidence="1">
    <location>
        <begin position="185"/>
        <end position="212"/>
    </location>
</feature>
<feature type="compositionally biased region" description="Basic and acidic residues" evidence="1">
    <location>
        <begin position="425"/>
        <end position="434"/>
    </location>
</feature>
<feature type="domain" description="GAT" evidence="2">
    <location>
        <begin position="214"/>
        <end position="303"/>
    </location>
</feature>
<dbReference type="InterPro" id="IPR004152">
    <property type="entry name" value="GAT_dom"/>
</dbReference>
<evidence type="ECO:0000313" key="4">
    <source>
        <dbReference type="Proteomes" id="UP000091956"/>
    </source>
</evidence>
<dbReference type="Gene3D" id="1.25.40.90">
    <property type="match status" value="1"/>
</dbReference>
<name>A0A1B8GDQ2_9PEZI</name>
<feature type="compositionally biased region" description="Low complexity" evidence="1">
    <location>
        <begin position="203"/>
        <end position="212"/>
    </location>
</feature>
<dbReference type="PROSITE" id="PS50909">
    <property type="entry name" value="GAT"/>
    <property type="match status" value="1"/>
</dbReference>
<proteinExistence type="predicted"/>
<evidence type="ECO:0000259" key="2">
    <source>
        <dbReference type="PROSITE" id="PS50909"/>
    </source>
</evidence>
<gene>
    <name evidence="3" type="ORF">VE01_08215</name>
</gene>
<feature type="region of interest" description="Disordered" evidence="1">
    <location>
        <begin position="14"/>
        <end position="41"/>
    </location>
</feature>
<reference evidence="3 4" key="1">
    <citation type="submission" date="2016-03" db="EMBL/GenBank/DDBJ databases">
        <title>Comparative genomics of Pseudogymnoascus destructans, the fungus causing white-nose syndrome of bats.</title>
        <authorList>
            <person name="Palmer J.M."/>
            <person name="Drees K.P."/>
            <person name="Foster J.T."/>
            <person name="Lindner D.L."/>
        </authorList>
    </citation>
    <scope>NUCLEOTIDE SEQUENCE [LARGE SCALE GENOMIC DNA]</scope>
    <source>
        <strain evidence="3 4">UAMH 10579</strain>
    </source>
</reference>